<evidence type="ECO:0000256" key="1">
    <source>
        <dbReference type="ARBA" id="ARBA00009100"/>
    </source>
</evidence>
<evidence type="ECO:0000256" key="3">
    <source>
        <dbReference type="ARBA" id="ARBA00022927"/>
    </source>
</evidence>
<dbReference type="Proteomes" id="UP000274131">
    <property type="component" value="Unassembled WGS sequence"/>
</dbReference>
<keyword evidence="2" id="KW-0813">Transport</keyword>
<dbReference type="InterPro" id="IPR028934">
    <property type="entry name" value="Vps26-related"/>
</dbReference>
<dbReference type="FunFam" id="2.60.40.640:FF:000001">
    <property type="entry name" value="Vacuolar protein sorting-associated protein 26A"/>
    <property type="match status" value="1"/>
</dbReference>
<comment type="similarity">
    <text evidence="1">Belongs to the VPS26 family.</text>
</comment>
<organism evidence="6">
    <name type="scientific">Enterobius vermicularis</name>
    <name type="common">Human pinworm</name>
    <dbReference type="NCBI Taxonomy" id="51028"/>
    <lineage>
        <taxon>Eukaryota</taxon>
        <taxon>Metazoa</taxon>
        <taxon>Ecdysozoa</taxon>
        <taxon>Nematoda</taxon>
        <taxon>Chromadorea</taxon>
        <taxon>Rhabditida</taxon>
        <taxon>Spirurina</taxon>
        <taxon>Oxyuridomorpha</taxon>
        <taxon>Oxyuroidea</taxon>
        <taxon>Oxyuridae</taxon>
        <taxon>Enterobius</taxon>
    </lineage>
</organism>
<dbReference type="WBParaSite" id="EVEC_0000600901-mRNA-1">
    <property type="protein sequence ID" value="EVEC_0000600901-mRNA-1"/>
    <property type="gene ID" value="EVEC_0000600901"/>
</dbReference>
<evidence type="ECO:0000313" key="5">
    <source>
        <dbReference type="Proteomes" id="UP000274131"/>
    </source>
</evidence>
<sequence length="322" mass="37043">MEFFGFSQTADIALTLKDADTREVAKIRGNSGQLETHYLFYDGESVSGIVNIAVDKKLDHQGIRIEFIGQIEIFNERGSQHNFLSLVKDLSGPGELTHKKSFSFDFRKVAMRYESYVGENVALRYFLRVVVMKRIKNIVREMDVIVHTLSSHSDTGQAIKLEVGIEEALQIEFEYDHLKCHLKDMVVGKVYFLVVRVKIKGMYISIIRKETVTTEWSTDSSDISGDKNLAEYEIMDGAPVKGETIPIRLFLSAYELTPTMYDIAKKFSVRYYLKLVVVDEEDRRYFKEEVLNLTSKQIFLKFCFIGEIQQLKKDSLISISFS</sequence>
<dbReference type="Pfam" id="PF03643">
    <property type="entry name" value="Vps26"/>
    <property type="match status" value="1"/>
</dbReference>
<name>A0A0N4V6W0_ENTVE</name>
<dbReference type="AlphaFoldDB" id="A0A0N4V6W0"/>
<accession>A0A0N4V6W0</accession>
<reference evidence="4 5" key="2">
    <citation type="submission" date="2018-10" db="EMBL/GenBank/DDBJ databases">
        <authorList>
            <consortium name="Pathogen Informatics"/>
        </authorList>
    </citation>
    <scope>NUCLEOTIDE SEQUENCE [LARGE SCALE GENOMIC DNA]</scope>
</reference>
<keyword evidence="5" id="KW-1185">Reference proteome</keyword>
<reference evidence="6" key="1">
    <citation type="submission" date="2017-02" db="UniProtKB">
        <authorList>
            <consortium name="WormBaseParasite"/>
        </authorList>
    </citation>
    <scope>IDENTIFICATION</scope>
</reference>
<protein>
    <submittedName>
        <fullName evidence="6">Vacuolar protein sorting-associated protein 26</fullName>
    </submittedName>
</protein>
<evidence type="ECO:0000256" key="2">
    <source>
        <dbReference type="ARBA" id="ARBA00022448"/>
    </source>
</evidence>
<dbReference type="OrthoDB" id="3821113at2759"/>
<evidence type="ECO:0000313" key="6">
    <source>
        <dbReference type="WBParaSite" id="EVEC_0000600901-mRNA-1"/>
    </source>
</evidence>
<dbReference type="EMBL" id="UXUI01008219">
    <property type="protein sequence ID" value="VDD90869.1"/>
    <property type="molecule type" value="Genomic_DNA"/>
</dbReference>
<proteinExistence type="inferred from homology"/>
<dbReference type="STRING" id="51028.A0A0N4V6W0"/>
<gene>
    <name evidence="4" type="ORF">EVEC_LOCUS5620</name>
</gene>
<evidence type="ECO:0000313" key="4">
    <source>
        <dbReference type="EMBL" id="VDD90869.1"/>
    </source>
</evidence>
<dbReference type="PANTHER" id="PTHR12233">
    <property type="entry name" value="VACUOLAR PROTEIN SORTING 26 RELATED"/>
    <property type="match status" value="1"/>
</dbReference>
<dbReference type="Gene3D" id="2.60.40.640">
    <property type="match status" value="2"/>
</dbReference>
<keyword evidence="3" id="KW-0653">Protein transport</keyword>
<dbReference type="InterPro" id="IPR014752">
    <property type="entry name" value="Arrestin-like_C"/>
</dbReference>
<dbReference type="GO" id="GO:0006886">
    <property type="term" value="P:intracellular protein transport"/>
    <property type="evidence" value="ECO:0007669"/>
    <property type="project" value="InterPro"/>
</dbReference>